<protein>
    <submittedName>
        <fullName evidence="4">Putative ABC transport system ATP-binding protein</fullName>
    </submittedName>
</protein>
<organism evidence="4 5">
    <name type="scientific">Pasteurella testudinis DSM 23072</name>
    <dbReference type="NCBI Taxonomy" id="1122938"/>
    <lineage>
        <taxon>Bacteria</taxon>
        <taxon>Pseudomonadati</taxon>
        <taxon>Pseudomonadota</taxon>
        <taxon>Gammaproteobacteria</taxon>
        <taxon>Pasteurellales</taxon>
        <taxon>Pasteurellaceae</taxon>
        <taxon>Pasteurella</taxon>
    </lineage>
</organism>
<name>A0A1W1V3E7_9PAST</name>
<keyword evidence="5" id="KW-1185">Reference proteome</keyword>
<dbReference type="GO" id="GO:0016887">
    <property type="term" value="F:ATP hydrolysis activity"/>
    <property type="evidence" value="ECO:0007669"/>
    <property type="project" value="InterPro"/>
</dbReference>
<dbReference type="Proteomes" id="UP000192408">
    <property type="component" value="Unassembled WGS sequence"/>
</dbReference>
<dbReference type="InterPro" id="IPR003593">
    <property type="entry name" value="AAA+_ATPase"/>
</dbReference>
<evidence type="ECO:0000256" key="1">
    <source>
        <dbReference type="ARBA" id="ARBA00022741"/>
    </source>
</evidence>
<proteinExistence type="predicted"/>
<dbReference type="InterPro" id="IPR015854">
    <property type="entry name" value="ABC_transpr_LolD-like"/>
</dbReference>
<dbReference type="GO" id="GO:0022857">
    <property type="term" value="F:transmembrane transporter activity"/>
    <property type="evidence" value="ECO:0007669"/>
    <property type="project" value="TreeGrafter"/>
</dbReference>
<sequence>MLEIKDLTVNIAALPQPILAIGQLSVPAAQQVAVMGPSGCGKSTFLNIISGLLKPTQGSVQWQGQELTALSATACDTWRFEQIGMVMQDFYLTGGLTALENVLLPFAFRNWTVPLEIKQRAEYLLSEMNMPRLNTDVSQLSRGEMQRVAIARALLAKPKVIIADEPTASLDAENSRNIARLLLEISEKEKCMLLVATHDRFLSEQLQRQLLLQNGVIVSDQQTGAQLC</sequence>
<dbReference type="GO" id="GO:0005886">
    <property type="term" value="C:plasma membrane"/>
    <property type="evidence" value="ECO:0007669"/>
    <property type="project" value="TreeGrafter"/>
</dbReference>
<dbReference type="EMBL" id="FWWV01000039">
    <property type="protein sequence ID" value="SMB87917.1"/>
    <property type="molecule type" value="Genomic_DNA"/>
</dbReference>
<evidence type="ECO:0000313" key="5">
    <source>
        <dbReference type="Proteomes" id="UP000192408"/>
    </source>
</evidence>
<dbReference type="STRING" id="1122938.SAMN05660772_02766"/>
<evidence type="ECO:0000259" key="3">
    <source>
        <dbReference type="PROSITE" id="PS50893"/>
    </source>
</evidence>
<dbReference type="SUPFAM" id="SSF52540">
    <property type="entry name" value="P-loop containing nucleoside triphosphate hydrolases"/>
    <property type="match status" value="1"/>
</dbReference>
<dbReference type="Gene3D" id="3.40.50.300">
    <property type="entry name" value="P-loop containing nucleotide triphosphate hydrolases"/>
    <property type="match status" value="1"/>
</dbReference>
<dbReference type="PROSITE" id="PS50893">
    <property type="entry name" value="ABC_TRANSPORTER_2"/>
    <property type="match status" value="1"/>
</dbReference>
<keyword evidence="1" id="KW-0547">Nucleotide-binding</keyword>
<accession>A0A1W1V3E7</accession>
<evidence type="ECO:0000256" key="2">
    <source>
        <dbReference type="ARBA" id="ARBA00022840"/>
    </source>
</evidence>
<dbReference type="InterPro" id="IPR027417">
    <property type="entry name" value="P-loop_NTPase"/>
</dbReference>
<keyword evidence="2 4" id="KW-0067">ATP-binding</keyword>
<dbReference type="PANTHER" id="PTHR24220">
    <property type="entry name" value="IMPORT ATP-BINDING PROTEIN"/>
    <property type="match status" value="1"/>
</dbReference>
<evidence type="ECO:0000313" key="4">
    <source>
        <dbReference type="EMBL" id="SMB87917.1"/>
    </source>
</evidence>
<dbReference type="SMART" id="SM00382">
    <property type="entry name" value="AAA"/>
    <property type="match status" value="1"/>
</dbReference>
<dbReference type="RefSeq" id="WP_084257658.1">
    <property type="nucleotide sequence ID" value="NZ_FWWV01000039.1"/>
</dbReference>
<dbReference type="GO" id="GO:0005524">
    <property type="term" value="F:ATP binding"/>
    <property type="evidence" value="ECO:0007669"/>
    <property type="project" value="UniProtKB-KW"/>
</dbReference>
<feature type="domain" description="ABC transporter" evidence="3">
    <location>
        <begin position="2"/>
        <end position="227"/>
    </location>
</feature>
<dbReference type="Pfam" id="PF00005">
    <property type="entry name" value="ABC_tran"/>
    <property type="match status" value="1"/>
</dbReference>
<gene>
    <name evidence="4" type="ORF">SAMN05660772_02766</name>
</gene>
<reference evidence="5" key="1">
    <citation type="submission" date="2017-04" db="EMBL/GenBank/DDBJ databases">
        <authorList>
            <person name="Varghese N."/>
            <person name="Submissions S."/>
        </authorList>
    </citation>
    <scope>NUCLEOTIDE SEQUENCE [LARGE SCALE GENOMIC DNA]</scope>
    <source>
        <strain evidence="5">DSM 23072</strain>
    </source>
</reference>
<dbReference type="AlphaFoldDB" id="A0A1W1V3E7"/>
<dbReference type="InterPro" id="IPR003439">
    <property type="entry name" value="ABC_transporter-like_ATP-bd"/>
</dbReference>